<organism evidence="3 4">
    <name type="scientific">Streptomyces albipurpureus</name>
    <dbReference type="NCBI Taxonomy" id="2897419"/>
    <lineage>
        <taxon>Bacteria</taxon>
        <taxon>Bacillati</taxon>
        <taxon>Actinomycetota</taxon>
        <taxon>Actinomycetes</taxon>
        <taxon>Kitasatosporales</taxon>
        <taxon>Streptomycetaceae</taxon>
        <taxon>Streptomyces</taxon>
    </lineage>
</organism>
<dbReference type="GO" id="GO:0032259">
    <property type="term" value="P:methylation"/>
    <property type="evidence" value="ECO:0007669"/>
    <property type="project" value="UniProtKB-KW"/>
</dbReference>
<feature type="region of interest" description="Disordered" evidence="1">
    <location>
        <begin position="116"/>
        <end position="140"/>
    </location>
</feature>
<reference evidence="3" key="1">
    <citation type="submission" date="2022-06" db="EMBL/GenBank/DDBJ databases">
        <title>Genome public.</title>
        <authorList>
            <person name="Sun Q."/>
        </authorList>
    </citation>
    <scope>NUCLEOTIDE SEQUENCE</scope>
    <source>
        <strain evidence="3">CWNU-1</strain>
    </source>
</reference>
<keyword evidence="3" id="KW-0808">Transferase</keyword>
<keyword evidence="4" id="KW-1185">Reference proteome</keyword>
<dbReference type="Proteomes" id="UP001431429">
    <property type="component" value="Unassembled WGS sequence"/>
</dbReference>
<evidence type="ECO:0000259" key="2">
    <source>
        <dbReference type="Pfam" id="PF13649"/>
    </source>
</evidence>
<dbReference type="CDD" id="cd02440">
    <property type="entry name" value="AdoMet_MTases"/>
    <property type="match status" value="1"/>
</dbReference>
<dbReference type="EMBL" id="JAMQAW010000006">
    <property type="protein sequence ID" value="MCM2387975.1"/>
    <property type="molecule type" value="Genomic_DNA"/>
</dbReference>
<protein>
    <submittedName>
        <fullName evidence="3">Class I SAM-dependent methyltransferase</fullName>
    </submittedName>
</protein>
<evidence type="ECO:0000313" key="3">
    <source>
        <dbReference type="EMBL" id="MCM2387975.1"/>
    </source>
</evidence>
<dbReference type="GO" id="GO:0008168">
    <property type="term" value="F:methyltransferase activity"/>
    <property type="evidence" value="ECO:0007669"/>
    <property type="project" value="UniProtKB-KW"/>
</dbReference>
<dbReference type="SUPFAM" id="SSF53335">
    <property type="entry name" value="S-adenosyl-L-methionine-dependent methyltransferases"/>
    <property type="match status" value="1"/>
</dbReference>
<evidence type="ECO:0000313" key="4">
    <source>
        <dbReference type="Proteomes" id="UP001431429"/>
    </source>
</evidence>
<feature type="compositionally biased region" description="Low complexity" evidence="1">
    <location>
        <begin position="128"/>
        <end position="140"/>
    </location>
</feature>
<dbReference type="InterPro" id="IPR041698">
    <property type="entry name" value="Methyltransf_25"/>
</dbReference>
<keyword evidence="3" id="KW-0489">Methyltransferase</keyword>
<gene>
    <name evidence="3" type="ORF">NBG84_06535</name>
</gene>
<dbReference type="RefSeq" id="WP_250918319.1">
    <property type="nucleotide sequence ID" value="NZ_JAMQAW010000006.1"/>
</dbReference>
<dbReference type="InterPro" id="IPR029063">
    <property type="entry name" value="SAM-dependent_MTases_sf"/>
</dbReference>
<dbReference type="Gene3D" id="3.40.50.150">
    <property type="entry name" value="Vaccinia Virus protein VP39"/>
    <property type="match status" value="1"/>
</dbReference>
<proteinExistence type="predicted"/>
<feature type="domain" description="Methyltransferase" evidence="2">
    <location>
        <begin position="43"/>
        <end position="112"/>
    </location>
</feature>
<feature type="compositionally biased region" description="Basic and acidic residues" evidence="1">
    <location>
        <begin position="116"/>
        <end position="125"/>
    </location>
</feature>
<accession>A0ABT0UHR9</accession>
<name>A0ABT0UHR9_9ACTN</name>
<comment type="caution">
    <text evidence="3">The sequence shown here is derived from an EMBL/GenBank/DDBJ whole genome shotgun (WGS) entry which is preliminary data.</text>
</comment>
<dbReference type="Pfam" id="PF13649">
    <property type="entry name" value="Methyltransf_25"/>
    <property type="match status" value="1"/>
</dbReference>
<sequence length="140" mass="15339">MKMERDQFARLLATGRILNPYTEAQLTQLGEVCRLREGQRQYDLACGRGEMLTRWSKRFGIGGVGVDNNDGFIVDAQARAAELGVAERVRFTVGDTTSVPAGAEYDVVFVRRSQLDRRGHRRDGEDPASGAAATGAHAAR</sequence>
<evidence type="ECO:0000256" key="1">
    <source>
        <dbReference type="SAM" id="MobiDB-lite"/>
    </source>
</evidence>